<gene>
    <name evidence="3" type="ORF">NCTC11661_01824</name>
    <name evidence="4" type="ORF">NCTC12929_00034</name>
</gene>
<dbReference type="Proteomes" id="UP000270205">
    <property type="component" value="Unassembled WGS sequence"/>
</dbReference>
<accession>A0A380ZUL5</accession>
<dbReference type="PANTHER" id="PTHR47396">
    <property type="entry name" value="TYPE I RESTRICTION ENZYME ECOKI R PROTEIN"/>
    <property type="match status" value="1"/>
</dbReference>
<protein>
    <submittedName>
        <fullName evidence="3">Hef nuclease</fullName>
    </submittedName>
</protein>
<dbReference type="GO" id="GO:0016787">
    <property type="term" value="F:hydrolase activity"/>
    <property type="evidence" value="ECO:0007669"/>
    <property type="project" value="InterPro"/>
</dbReference>
<dbReference type="Pfam" id="PF00271">
    <property type="entry name" value="Helicase_C"/>
    <property type="match status" value="1"/>
</dbReference>
<dbReference type="InterPro" id="IPR027417">
    <property type="entry name" value="P-loop_NTPase"/>
</dbReference>
<reference evidence="4 6" key="2">
    <citation type="submission" date="2018-11" db="EMBL/GenBank/DDBJ databases">
        <authorList>
            <consortium name="Pathogen Informatics"/>
        </authorList>
    </citation>
    <scope>NUCLEOTIDE SEQUENCE [LARGE SCALE GENOMIC DNA]</scope>
    <source>
        <strain evidence="4 6">NCTC12929</strain>
    </source>
</reference>
<dbReference type="EMBL" id="UYIV01000001">
    <property type="protein sequence ID" value="VDH02571.1"/>
    <property type="molecule type" value="Genomic_DNA"/>
</dbReference>
<dbReference type="SUPFAM" id="SSF52540">
    <property type="entry name" value="P-loop containing nucleoside triphosphate hydrolases"/>
    <property type="match status" value="1"/>
</dbReference>
<dbReference type="PROSITE" id="PS51194">
    <property type="entry name" value="HELICASE_CTER"/>
    <property type="match status" value="1"/>
</dbReference>
<dbReference type="Gene3D" id="3.40.50.300">
    <property type="entry name" value="P-loop containing nucleotide triphosphate hydrolases"/>
    <property type="match status" value="2"/>
</dbReference>
<dbReference type="Pfam" id="PF04851">
    <property type="entry name" value="ResIII"/>
    <property type="match status" value="1"/>
</dbReference>
<name>A0A380ZUL5_9FLAO</name>
<dbReference type="AlphaFoldDB" id="A0A380ZUL5"/>
<reference evidence="3 5" key="1">
    <citation type="submission" date="2018-06" db="EMBL/GenBank/DDBJ databases">
        <authorList>
            <consortium name="Pathogen Informatics"/>
            <person name="Doyle S."/>
        </authorList>
    </citation>
    <scope>NUCLEOTIDE SEQUENCE [LARGE SCALE GENOMIC DNA]</scope>
    <source>
        <strain evidence="3 5">NCTC11661</strain>
    </source>
</reference>
<evidence type="ECO:0000313" key="3">
    <source>
        <dbReference type="EMBL" id="SUV52684.1"/>
    </source>
</evidence>
<dbReference type="EMBL" id="UFTJ01000003">
    <property type="protein sequence ID" value="SUV52684.1"/>
    <property type="molecule type" value="Genomic_DNA"/>
</dbReference>
<dbReference type="InterPro" id="IPR001650">
    <property type="entry name" value="Helicase_C-like"/>
</dbReference>
<dbReference type="PROSITE" id="PS51192">
    <property type="entry name" value="HELICASE_ATP_BIND_1"/>
    <property type="match status" value="1"/>
</dbReference>
<evidence type="ECO:0000259" key="2">
    <source>
        <dbReference type="PROSITE" id="PS51194"/>
    </source>
</evidence>
<feature type="domain" description="Helicase ATP-binding" evidence="1">
    <location>
        <begin position="134"/>
        <end position="309"/>
    </location>
</feature>
<dbReference type="SMART" id="SM00490">
    <property type="entry name" value="HELICc"/>
    <property type="match status" value="1"/>
</dbReference>
<organism evidence="3 5">
    <name type="scientific">Bergeyella zoohelcum</name>
    <dbReference type="NCBI Taxonomy" id="1015"/>
    <lineage>
        <taxon>Bacteria</taxon>
        <taxon>Pseudomonadati</taxon>
        <taxon>Bacteroidota</taxon>
        <taxon>Flavobacteriia</taxon>
        <taxon>Flavobacteriales</taxon>
        <taxon>Weeksellaceae</taxon>
        <taxon>Bergeyella</taxon>
    </lineage>
</organism>
<proteinExistence type="predicted"/>
<evidence type="ECO:0000259" key="1">
    <source>
        <dbReference type="PROSITE" id="PS51192"/>
    </source>
</evidence>
<dbReference type="InterPro" id="IPR003615">
    <property type="entry name" value="HNH_nuc"/>
</dbReference>
<dbReference type="InterPro" id="IPR006935">
    <property type="entry name" value="Helicase/UvrB_N"/>
</dbReference>
<evidence type="ECO:0000313" key="5">
    <source>
        <dbReference type="Proteomes" id="UP000255515"/>
    </source>
</evidence>
<evidence type="ECO:0000313" key="6">
    <source>
        <dbReference type="Proteomes" id="UP000270205"/>
    </source>
</evidence>
<dbReference type="SMART" id="SM00487">
    <property type="entry name" value="DEXDc"/>
    <property type="match status" value="1"/>
</dbReference>
<dbReference type="RefSeq" id="WP_002663889.1">
    <property type="nucleotide sequence ID" value="NZ_UFTJ01000003.1"/>
</dbReference>
<feature type="domain" description="Helicase C-terminal" evidence="2">
    <location>
        <begin position="376"/>
        <end position="545"/>
    </location>
</feature>
<dbReference type="PANTHER" id="PTHR47396:SF1">
    <property type="entry name" value="ATP-DEPENDENT HELICASE IRC3-RELATED"/>
    <property type="match status" value="1"/>
</dbReference>
<dbReference type="CDD" id="cd00085">
    <property type="entry name" value="HNHc"/>
    <property type="match status" value="1"/>
</dbReference>
<evidence type="ECO:0000313" key="4">
    <source>
        <dbReference type="EMBL" id="VDH02571.1"/>
    </source>
</evidence>
<sequence>MKRQKDIQKFVSDISDNIERNKYYCTHRRYETILIQFGMLKRRNLKILQEIEDKLKEKDITFWKGKEKFESIIDFTKNSTITFRKSMLNDSTNKSQGSAKINFAGKINISKSESGIRPYKHQEEAFYNLQKQIIKSEKNPFSGLLVLPTGGGKTLTAALWIAKNFLDTNKKVLWVAHRHELLEQAKNTFVQKLAYKDIFAKRNSFNYRILSGIHDKPINIRPTDDLIIASKNSLNTGFEFLYKNWIEKQTDEIFLVIDEAHHATAKTYRKLIDNLKNNVQNFKLLGLTATPTRTAENERGLLKKVFPDDVIYKIDLKTLIRLGILSEPIFEEVQTGQNLTANLTDKEIQLFNTFDINSIGEHIATTIAENRERNYTIVERYVSNKEKYKQTLVFALNVNNAIALNKLFQEKGIKSDYVIANIKDAITGVTTNFTKENKAKIDDFRNGKLEVLINVNILTEGTDIPNVQTVFLTRPTISTILMTQMIGRGLRGIKAGGTKEAYIVSFIDNWQDKIAWVNPEKLFIEDNIDFNDTDKETKKQLIRLVSIAKIEEFAILTNQIIDPETKKELEKLDFIQRIPKGIFQFKLLEKLEQGDEKQRNCEILIYDNIEESYKKFVETLPYFVEDNNLENCEYLHQQELDIYSQQIEDEFFFGIEKYPAYSKQDIKDLLQYYIIQGEIPQYIELKEREKYNIDKVANEIYVKDLGSRAEKDFIDKTWAESETEWQTFFNYDKRIFINEINLAKNRLFYPELYQKEKQLPVEEYEIREFERMPLYEIRKVNPAYEKWLRDKVFEKFTDESGYYFSAESGYKSKNRLVFQIDHIVPMHKGGLTILDNLQLLTKGENAVKGAK</sequence>
<dbReference type="Proteomes" id="UP000255515">
    <property type="component" value="Unassembled WGS sequence"/>
</dbReference>
<dbReference type="GO" id="GO:0003677">
    <property type="term" value="F:DNA binding"/>
    <property type="evidence" value="ECO:0007669"/>
    <property type="project" value="InterPro"/>
</dbReference>
<dbReference type="GO" id="GO:0005524">
    <property type="term" value="F:ATP binding"/>
    <property type="evidence" value="ECO:0007669"/>
    <property type="project" value="InterPro"/>
</dbReference>
<dbReference type="InterPro" id="IPR014001">
    <property type="entry name" value="Helicase_ATP-bd"/>
</dbReference>
<dbReference type="InterPro" id="IPR050742">
    <property type="entry name" value="Helicase_Restrict-Modif_Enz"/>
</dbReference>
<dbReference type="GO" id="GO:0005829">
    <property type="term" value="C:cytosol"/>
    <property type="evidence" value="ECO:0007669"/>
    <property type="project" value="TreeGrafter"/>
</dbReference>